<dbReference type="InterPro" id="IPR006091">
    <property type="entry name" value="Acyl-CoA_Oxase/DH_mid-dom"/>
</dbReference>
<dbReference type="PANTHER" id="PTHR43884:SF22">
    <property type="entry name" value="BLR3437 PROTEIN"/>
    <property type="match status" value="1"/>
</dbReference>
<dbReference type="InterPro" id="IPR036250">
    <property type="entry name" value="AcylCo_DH-like_C"/>
</dbReference>
<dbReference type="PROSITE" id="PS00072">
    <property type="entry name" value="ACYL_COA_DH_1"/>
    <property type="match status" value="1"/>
</dbReference>
<dbReference type="Pfam" id="PF00441">
    <property type="entry name" value="Acyl-CoA_dh_1"/>
    <property type="match status" value="1"/>
</dbReference>
<dbReference type="SUPFAM" id="SSF56645">
    <property type="entry name" value="Acyl-CoA dehydrogenase NM domain-like"/>
    <property type="match status" value="1"/>
</dbReference>
<dbReference type="SUPFAM" id="SSF47203">
    <property type="entry name" value="Acyl-CoA dehydrogenase C-terminal domain-like"/>
    <property type="match status" value="1"/>
</dbReference>
<dbReference type="PANTHER" id="PTHR43884">
    <property type="entry name" value="ACYL-COA DEHYDROGENASE"/>
    <property type="match status" value="1"/>
</dbReference>
<feature type="domain" description="Acyl-CoA oxidase/dehydrogenase middle" evidence="7">
    <location>
        <begin position="122"/>
        <end position="215"/>
    </location>
</feature>
<dbReference type="Gene3D" id="2.40.110.10">
    <property type="entry name" value="Butyryl-CoA Dehydrogenase, subunit A, domain 2"/>
    <property type="match status" value="1"/>
</dbReference>
<name>A0ABU9E620_9BACT</name>
<feature type="domain" description="Acyl-CoA dehydrogenase/oxidase C-terminal" evidence="6">
    <location>
        <begin position="227"/>
        <end position="376"/>
    </location>
</feature>
<keyword evidence="4 5" id="KW-0274">FAD</keyword>
<dbReference type="InterPro" id="IPR037069">
    <property type="entry name" value="AcylCoA_DH/ox_N_sf"/>
</dbReference>
<comment type="similarity">
    <text evidence="2 5">Belongs to the acyl-CoA dehydrogenase family.</text>
</comment>
<dbReference type="Proteomes" id="UP001484239">
    <property type="component" value="Unassembled WGS sequence"/>
</dbReference>
<dbReference type="RefSeq" id="WP_405286358.1">
    <property type="nucleotide sequence ID" value="NZ_JBBHLI010000002.1"/>
</dbReference>
<evidence type="ECO:0000313" key="9">
    <source>
        <dbReference type="EMBL" id="MEK9500157.1"/>
    </source>
</evidence>
<reference evidence="9 10" key="1">
    <citation type="submission" date="2024-02" db="EMBL/GenBank/DDBJ databases">
        <title>A novel Gemmatimonadota bacterium.</title>
        <authorList>
            <person name="Du Z.-J."/>
            <person name="Ye Y.-Q."/>
        </authorList>
    </citation>
    <scope>NUCLEOTIDE SEQUENCE [LARGE SCALE GENOMIC DNA]</scope>
    <source>
        <strain evidence="9 10">DH-20</strain>
    </source>
</reference>
<dbReference type="Gene3D" id="1.10.540.10">
    <property type="entry name" value="Acyl-CoA dehydrogenase/oxidase, N-terminal domain"/>
    <property type="match status" value="1"/>
</dbReference>
<dbReference type="InterPro" id="IPR009100">
    <property type="entry name" value="AcylCoA_DH/oxidase_NM_dom_sf"/>
</dbReference>
<dbReference type="EMBL" id="JBBHLI010000002">
    <property type="protein sequence ID" value="MEK9500157.1"/>
    <property type="molecule type" value="Genomic_DNA"/>
</dbReference>
<sequence length="384" mass="40742">MPDLATIAAFLDLHHGEWAARVADFADTRLRPRPRARDDDDGRREAVELVRLMGDAGLYRPLADMDYRAAALARETIAVASPLADALYAIQGLCLTPLLIAGTESQRERYRAGLLSGDLVGGFAMTEPEAGSDVAAMRTTARREGDDYLLNGRKHLISNAGIADLYMVFAATDPAAGSRGITCFAVPADTPGLHFAGAQVLSAPHPLGELAFQDCRVPGSAVVGESGAGFKIGMATLDRLRLTVAAAACGMAERALDEALAHATTRRQFGQALADFQVIQTKIGAMAMELAAARLLVYQAAHTRDGGAERVTLEAARAKAFATEAAQRIVDEAVQILGGRGVLADSPVDYLYRAVRALRIYEGTTEIQYLIIARQVIGAHGGTA</sequence>
<evidence type="ECO:0000256" key="2">
    <source>
        <dbReference type="ARBA" id="ARBA00009347"/>
    </source>
</evidence>
<proteinExistence type="inferred from homology"/>
<keyword evidence="3 5" id="KW-0285">Flavoprotein</keyword>
<organism evidence="9 10">
    <name type="scientific">Gaopeijia maritima</name>
    <dbReference type="NCBI Taxonomy" id="3119007"/>
    <lineage>
        <taxon>Bacteria</taxon>
        <taxon>Pseudomonadati</taxon>
        <taxon>Gemmatimonadota</taxon>
        <taxon>Longimicrobiia</taxon>
        <taxon>Gaopeijiales</taxon>
        <taxon>Gaopeijiaceae</taxon>
        <taxon>Gaopeijia</taxon>
    </lineage>
</organism>
<keyword evidence="5" id="KW-0560">Oxidoreductase</keyword>
<dbReference type="InterPro" id="IPR046373">
    <property type="entry name" value="Acyl-CoA_Oxase/DH_mid-dom_sf"/>
</dbReference>
<dbReference type="InterPro" id="IPR009075">
    <property type="entry name" value="AcylCo_DH/oxidase_C"/>
</dbReference>
<dbReference type="Gene3D" id="1.20.140.10">
    <property type="entry name" value="Butyryl-CoA Dehydrogenase, subunit A, domain 3"/>
    <property type="match status" value="1"/>
</dbReference>
<evidence type="ECO:0000313" key="10">
    <source>
        <dbReference type="Proteomes" id="UP001484239"/>
    </source>
</evidence>
<evidence type="ECO:0000256" key="1">
    <source>
        <dbReference type="ARBA" id="ARBA00001974"/>
    </source>
</evidence>
<protein>
    <submittedName>
        <fullName evidence="9">Acyl-CoA dehydrogenase family protein</fullName>
    </submittedName>
</protein>
<evidence type="ECO:0000259" key="8">
    <source>
        <dbReference type="Pfam" id="PF02771"/>
    </source>
</evidence>
<dbReference type="InterPro" id="IPR006089">
    <property type="entry name" value="Acyl-CoA_DH_CS"/>
</dbReference>
<accession>A0ABU9E620</accession>
<evidence type="ECO:0000256" key="5">
    <source>
        <dbReference type="RuleBase" id="RU362125"/>
    </source>
</evidence>
<evidence type="ECO:0000259" key="7">
    <source>
        <dbReference type="Pfam" id="PF02770"/>
    </source>
</evidence>
<feature type="domain" description="Acyl-CoA dehydrogenase/oxidase N-terminal" evidence="8">
    <location>
        <begin position="17"/>
        <end position="118"/>
    </location>
</feature>
<dbReference type="InterPro" id="IPR013786">
    <property type="entry name" value="AcylCoA_DH/ox_N"/>
</dbReference>
<dbReference type="Pfam" id="PF02771">
    <property type="entry name" value="Acyl-CoA_dh_N"/>
    <property type="match status" value="1"/>
</dbReference>
<keyword evidence="10" id="KW-1185">Reference proteome</keyword>
<evidence type="ECO:0000256" key="3">
    <source>
        <dbReference type="ARBA" id="ARBA00022630"/>
    </source>
</evidence>
<comment type="cofactor">
    <cofactor evidence="1 5">
        <name>FAD</name>
        <dbReference type="ChEBI" id="CHEBI:57692"/>
    </cofactor>
</comment>
<comment type="caution">
    <text evidence="9">The sequence shown here is derived from an EMBL/GenBank/DDBJ whole genome shotgun (WGS) entry which is preliminary data.</text>
</comment>
<evidence type="ECO:0000259" key="6">
    <source>
        <dbReference type="Pfam" id="PF00441"/>
    </source>
</evidence>
<dbReference type="Pfam" id="PF02770">
    <property type="entry name" value="Acyl-CoA_dh_M"/>
    <property type="match status" value="1"/>
</dbReference>
<evidence type="ECO:0000256" key="4">
    <source>
        <dbReference type="ARBA" id="ARBA00022827"/>
    </source>
</evidence>
<gene>
    <name evidence="9" type="ORF">WI372_04150</name>
</gene>